<proteinExistence type="predicted"/>
<dbReference type="Pfam" id="PF13365">
    <property type="entry name" value="Trypsin_2"/>
    <property type="match status" value="1"/>
</dbReference>
<feature type="compositionally biased region" description="Polar residues" evidence="3">
    <location>
        <begin position="1"/>
        <end position="12"/>
    </location>
</feature>
<evidence type="ECO:0000313" key="6">
    <source>
        <dbReference type="EMBL" id="MEQ2638166.1"/>
    </source>
</evidence>
<evidence type="ECO:0000259" key="5">
    <source>
        <dbReference type="PROSITE" id="PS50106"/>
    </source>
</evidence>
<dbReference type="PRINTS" id="PR00834">
    <property type="entry name" value="PROTEASES2C"/>
</dbReference>
<dbReference type="InterPro" id="IPR051201">
    <property type="entry name" value="Chloro_Bact_Ser_Proteases"/>
</dbReference>
<dbReference type="PROSITE" id="PS50106">
    <property type="entry name" value="PDZ"/>
    <property type="match status" value="1"/>
</dbReference>
<evidence type="ECO:0000256" key="3">
    <source>
        <dbReference type="SAM" id="MobiDB-lite"/>
    </source>
</evidence>
<keyword evidence="4" id="KW-1133">Transmembrane helix</keyword>
<dbReference type="PANTHER" id="PTHR43343">
    <property type="entry name" value="PEPTIDASE S12"/>
    <property type="match status" value="1"/>
</dbReference>
<accession>A0ABV1IGY6</accession>
<dbReference type="SUPFAM" id="SSF50494">
    <property type="entry name" value="Trypsin-like serine proteases"/>
    <property type="match status" value="1"/>
</dbReference>
<sequence length="474" mass="48849">MDENYNGMNQQPGDDGAQPTQKRPPMPEELGGTRVAPQASAAAPSGSETPGPKEPRRHHPGVRAVLLGVAGGVVGAAALTGVLLGTGVIGKTSATFTTGSSQSITINPSDNDTSTARAVAAKSLPSVVTVSCTYDSGEGLGSGVVLDTEGNIITNNHVIEDADSITVTINGKSYDAELVGTDSSSDLAVVKADLQGDSVTPIEVGDSSALQVGDWVMSVGSPFGLEQSVSQGIVSALTRNELMQSSSGNTLYTNLIQVDAAINPGNSGGALVNDKGQLVGICTLYSSDTESFAGIGFAIPGNYAVDVAQKIVNGEQVTHAYIGLSMQTVNAQNAKANKLSVSQGAYVAEVTSGSPADEADIQKGDIIVGIGGTQITSADGAILAVRSHSIGETVQVTVMRGNDQKTFDVTLGSDEELQRQQEEASNQPVSDINSYVNGNGTGNGTGQDNSQLLQQFQQWLQQQQEGYGYGQRQR</sequence>
<feature type="domain" description="PDZ" evidence="5">
    <location>
        <begin position="311"/>
        <end position="402"/>
    </location>
</feature>
<dbReference type="InterPro" id="IPR001478">
    <property type="entry name" value="PDZ"/>
</dbReference>
<evidence type="ECO:0000256" key="4">
    <source>
        <dbReference type="SAM" id="Phobius"/>
    </source>
</evidence>
<evidence type="ECO:0000256" key="1">
    <source>
        <dbReference type="ARBA" id="ARBA00022670"/>
    </source>
</evidence>
<dbReference type="SUPFAM" id="SSF50156">
    <property type="entry name" value="PDZ domain-like"/>
    <property type="match status" value="1"/>
</dbReference>
<dbReference type="RefSeq" id="WP_349182795.1">
    <property type="nucleotide sequence ID" value="NZ_JBBNGS010000013.1"/>
</dbReference>
<reference evidence="6 7" key="1">
    <citation type="submission" date="2024-04" db="EMBL/GenBank/DDBJ databases">
        <title>Human intestinal bacterial collection.</title>
        <authorList>
            <person name="Pauvert C."/>
            <person name="Hitch T.C.A."/>
            <person name="Clavel T."/>
        </authorList>
    </citation>
    <scope>NUCLEOTIDE SEQUENCE [LARGE SCALE GENOMIC DNA]</scope>
    <source>
        <strain evidence="6 7">CLA-AA-H197</strain>
    </source>
</reference>
<dbReference type="InterPro" id="IPR001940">
    <property type="entry name" value="Peptidase_S1C"/>
</dbReference>
<organism evidence="6 7">
    <name type="scientific">Paratractidigestivibacter faecalis</name>
    <dbReference type="NCBI Taxonomy" id="2292441"/>
    <lineage>
        <taxon>Bacteria</taxon>
        <taxon>Bacillati</taxon>
        <taxon>Actinomycetota</taxon>
        <taxon>Coriobacteriia</taxon>
        <taxon>Coriobacteriales</taxon>
        <taxon>Atopobiaceae</taxon>
        <taxon>Paratractidigestivibacter</taxon>
    </lineage>
</organism>
<dbReference type="InterPro" id="IPR036034">
    <property type="entry name" value="PDZ_sf"/>
</dbReference>
<comment type="caution">
    <text evidence="6">The sequence shown here is derived from an EMBL/GenBank/DDBJ whole genome shotgun (WGS) entry which is preliminary data.</text>
</comment>
<feature type="region of interest" description="Disordered" evidence="3">
    <location>
        <begin position="415"/>
        <end position="449"/>
    </location>
</feature>
<dbReference type="Gene3D" id="2.30.42.10">
    <property type="match status" value="1"/>
</dbReference>
<dbReference type="PANTHER" id="PTHR43343:SF3">
    <property type="entry name" value="PROTEASE DO-LIKE 8, CHLOROPLASTIC"/>
    <property type="match status" value="1"/>
</dbReference>
<feature type="compositionally biased region" description="Low complexity" evidence="3">
    <location>
        <begin position="36"/>
        <end position="45"/>
    </location>
</feature>
<feature type="region of interest" description="Disordered" evidence="3">
    <location>
        <begin position="1"/>
        <end position="59"/>
    </location>
</feature>
<dbReference type="CDD" id="cd06779">
    <property type="entry name" value="cpPDZ_Deg_HtrA-like"/>
    <property type="match status" value="1"/>
</dbReference>
<dbReference type="Pfam" id="PF13180">
    <property type="entry name" value="PDZ_2"/>
    <property type="match status" value="1"/>
</dbReference>
<dbReference type="SMART" id="SM00228">
    <property type="entry name" value="PDZ"/>
    <property type="match status" value="1"/>
</dbReference>
<evidence type="ECO:0000256" key="2">
    <source>
        <dbReference type="ARBA" id="ARBA00022801"/>
    </source>
</evidence>
<dbReference type="Gene3D" id="2.40.10.120">
    <property type="match status" value="1"/>
</dbReference>
<keyword evidence="2" id="KW-0378">Hydrolase</keyword>
<dbReference type="InterPro" id="IPR009003">
    <property type="entry name" value="Peptidase_S1_PA"/>
</dbReference>
<evidence type="ECO:0000313" key="7">
    <source>
        <dbReference type="Proteomes" id="UP001478817"/>
    </source>
</evidence>
<feature type="compositionally biased region" description="Polar residues" evidence="3">
    <location>
        <begin position="423"/>
        <end position="436"/>
    </location>
</feature>
<keyword evidence="1" id="KW-0645">Protease</keyword>
<feature type="transmembrane region" description="Helical" evidence="4">
    <location>
        <begin position="64"/>
        <end position="89"/>
    </location>
</feature>
<name>A0ABV1IGY6_9ACTN</name>
<protein>
    <submittedName>
        <fullName evidence="6">Trypsin-like peptidase domain-containing protein</fullName>
    </submittedName>
</protein>
<dbReference type="EMBL" id="JBBNGS010000013">
    <property type="protein sequence ID" value="MEQ2638166.1"/>
    <property type="molecule type" value="Genomic_DNA"/>
</dbReference>
<keyword evidence="4" id="KW-0472">Membrane</keyword>
<gene>
    <name evidence="6" type="ORF">AAAT05_07420</name>
</gene>
<keyword evidence="7" id="KW-1185">Reference proteome</keyword>
<dbReference type="Proteomes" id="UP001478817">
    <property type="component" value="Unassembled WGS sequence"/>
</dbReference>
<keyword evidence="4" id="KW-0812">Transmembrane</keyword>